<dbReference type="InterPro" id="IPR050884">
    <property type="entry name" value="CNP_phosphodiesterase-III"/>
</dbReference>
<keyword evidence="7" id="KW-1185">Reference proteome</keyword>
<dbReference type="Proteomes" id="UP001556631">
    <property type="component" value="Unassembled WGS sequence"/>
</dbReference>
<comment type="caution">
    <text evidence="6">The sequence shown here is derived from an EMBL/GenBank/DDBJ whole genome shotgun (WGS) entry which is preliminary data.</text>
</comment>
<dbReference type="PANTHER" id="PTHR42988">
    <property type="entry name" value="PHOSPHOHYDROLASE"/>
    <property type="match status" value="1"/>
</dbReference>
<evidence type="ECO:0000313" key="7">
    <source>
        <dbReference type="Proteomes" id="UP001556631"/>
    </source>
</evidence>
<name>A0ABV3SWN9_9ACTN</name>
<protein>
    <submittedName>
        <fullName evidence="6">Metallophosphoesterase</fullName>
    </submittedName>
</protein>
<dbReference type="EMBL" id="JBFPJR010000009">
    <property type="protein sequence ID" value="MEX0427355.1"/>
    <property type="molecule type" value="Genomic_DNA"/>
</dbReference>
<dbReference type="InterPro" id="IPR004843">
    <property type="entry name" value="Calcineurin-like_PHP"/>
</dbReference>
<reference evidence="6 7" key="1">
    <citation type="submission" date="2024-07" db="EMBL/GenBank/DDBJ databases">
        <authorList>
            <person name="Lee S."/>
            <person name="Kang M."/>
        </authorList>
    </citation>
    <scope>NUCLEOTIDE SEQUENCE [LARGE SCALE GENOMIC DNA]</scope>
    <source>
        <strain evidence="6 7">DS6</strain>
    </source>
</reference>
<evidence type="ECO:0000259" key="5">
    <source>
        <dbReference type="Pfam" id="PF00149"/>
    </source>
</evidence>
<dbReference type="Gene3D" id="3.60.21.10">
    <property type="match status" value="1"/>
</dbReference>
<dbReference type="PANTHER" id="PTHR42988:SF2">
    <property type="entry name" value="CYCLIC NUCLEOTIDE PHOSPHODIESTERASE CBUA0032-RELATED"/>
    <property type="match status" value="1"/>
</dbReference>
<keyword evidence="2" id="KW-0378">Hydrolase</keyword>
<gene>
    <name evidence="6" type="ORF">AB3X52_06985</name>
</gene>
<evidence type="ECO:0000313" key="6">
    <source>
        <dbReference type="EMBL" id="MEX0427355.1"/>
    </source>
</evidence>
<dbReference type="RefSeq" id="WP_367992651.1">
    <property type="nucleotide sequence ID" value="NZ_JBFPJR010000009.1"/>
</dbReference>
<accession>A0ABV3SWN9</accession>
<evidence type="ECO:0000256" key="2">
    <source>
        <dbReference type="ARBA" id="ARBA00022801"/>
    </source>
</evidence>
<keyword evidence="1" id="KW-0479">Metal-binding</keyword>
<comment type="similarity">
    <text evidence="4">Belongs to the cyclic nucleotide phosphodiesterase class-III family.</text>
</comment>
<evidence type="ECO:0000256" key="1">
    <source>
        <dbReference type="ARBA" id="ARBA00022723"/>
    </source>
</evidence>
<organism evidence="6 7">
    <name type="scientific">Nocardioides eburneus</name>
    <dbReference type="NCBI Taxonomy" id="3231482"/>
    <lineage>
        <taxon>Bacteria</taxon>
        <taxon>Bacillati</taxon>
        <taxon>Actinomycetota</taxon>
        <taxon>Actinomycetes</taxon>
        <taxon>Propionibacteriales</taxon>
        <taxon>Nocardioidaceae</taxon>
        <taxon>Nocardioides</taxon>
    </lineage>
</organism>
<keyword evidence="3" id="KW-0408">Iron</keyword>
<dbReference type="SUPFAM" id="SSF56300">
    <property type="entry name" value="Metallo-dependent phosphatases"/>
    <property type="match status" value="1"/>
</dbReference>
<evidence type="ECO:0000256" key="3">
    <source>
        <dbReference type="ARBA" id="ARBA00023004"/>
    </source>
</evidence>
<feature type="domain" description="Calcineurin-like phosphoesterase" evidence="5">
    <location>
        <begin position="12"/>
        <end position="207"/>
    </location>
</feature>
<dbReference type="Pfam" id="PF00149">
    <property type="entry name" value="Metallophos"/>
    <property type="match status" value="1"/>
</dbReference>
<proteinExistence type="inferred from homology"/>
<sequence length="319" mass="33997">MQLGQYPAPRHTLAHLSDTHLLTGGRRQYGEVDPEPGLLQALDRLAGLPTPPQAIVLTGDLADLGEPAAYARLRELVEPVAAGFGAQIVWVMGNHDERSAFSSAFFGEASSAPQDRVYDVDGLRIVSLDTSVPGWHHGEVDDDQLAWLRDVLATPAAHGTVLAMHHPPVPLPLDDATVTIELDAQDRLADVLAGSDVRTILAGHMHYSSYSTFVGIPVSVASASCYTIALATPGKFYSAVDGHQAIAAVHLYDEDAGGVPGAPVVHSVLPLADAPEVTSYPVAVAEELAALSRDERRQLLSRKGAAARAERREFRAAHR</sequence>
<evidence type="ECO:0000256" key="4">
    <source>
        <dbReference type="ARBA" id="ARBA00025742"/>
    </source>
</evidence>
<dbReference type="InterPro" id="IPR029052">
    <property type="entry name" value="Metallo-depent_PP-like"/>
</dbReference>